<organism evidence="10 11">
    <name type="scientific">Hibiscus trionum</name>
    <name type="common">Flower of an hour</name>
    <dbReference type="NCBI Taxonomy" id="183268"/>
    <lineage>
        <taxon>Eukaryota</taxon>
        <taxon>Viridiplantae</taxon>
        <taxon>Streptophyta</taxon>
        <taxon>Embryophyta</taxon>
        <taxon>Tracheophyta</taxon>
        <taxon>Spermatophyta</taxon>
        <taxon>Magnoliopsida</taxon>
        <taxon>eudicotyledons</taxon>
        <taxon>Gunneridae</taxon>
        <taxon>Pentapetalae</taxon>
        <taxon>rosids</taxon>
        <taxon>malvids</taxon>
        <taxon>Malvales</taxon>
        <taxon>Malvaceae</taxon>
        <taxon>Malvoideae</taxon>
        <taxon>Hibiscus</taxon>
    </lineage>
</organism>
<accession>A0A9W7MUI9</accession>
<feature type="transmembrane region" description="Helical" evidence="8">
    <location>
        <begin position="527"/>
        <end position="547"/>
    </location>
</feature>
<keyword evidence="4 8" id="KW-1133">Transmembrane helix</keyword>
<evidence type="ECO:0000256" key="7">
    <source>
        <dbReference type="PROSITE-ProRule" id="PRU00023"/>
    </source>
</evidence>
<dbReference type="InterPro" id="IPR036770">
    <property type="entry name" value="Ankyrin_rpt-contain_sf"/>
</dbReference>
<reference evidence="10" key="1">
    <citation type="submission" date="2023-05" db="EMBL/GenBank/DDBJ databases">
        <title>Genome and transcriptome analyses reveal genes involved in the formation of fine ridges on petal epidermal cells in Hibiscus trionum.</title>
        <authorList>
            <person name="Koshimizu S."/>
            <person name="Masuda S."/>
            <person name="Ishii T."/>
            <person name="Shirasu K."/>
            <person name="Hoshino A."/>
            <person name="Arita M."/>
        </authorList>
    </citation>
    <scope>NUCLEOTIDE SEQUENCE</scope>
    <source>
        <strain evidence="10">Hamamatsu line</strain>
    </source>
</reference>
<dbReference type="Pfam" id="PF13962">
    <property type="entry name" value="PGG"/>
    <property type="match status" value="1"/>
</dbReference>
<evidence type="ECO:0000313" key="10">
    <source>
        <dbReference type="EMBL" id="GMJ09821.1"/>
    </source>
</evidence>
<name>A0A9W7MUI9_HIBTR</name>
<evidence type="ECO:0000256" key="3">
    <source>
        <dbReference type="ARBA" id="ARBA00022737"/>
    </source>
</evidence>
<feature type="domain" description="PGG" evidence="9">
    <location>
        <begin position="406"/>
        <end position="520"/>
    </location>
</feature>
<comment type="caution">
    <text evidence="10">The sequence shown here is derived from an EMBL/GenBank/DDBJ whole genome shotgun (WGS) entry which is preliminary data.</text>
</comment>
<evidence type="ECO:0000256" key="1">
    <source>
        <dbReference type="ARBA" id="ARBA00004141"/>
    </source>
</evidence>
<feature type="repeat" description="ANK" evidence="7">
    <location>
        <begin position="199"/>
        <end position="231"/>
    </location>
</feature>
<dbReference type="PANTHER" id="PTHR24186:SF53">
    <property type="entry name" value="PGG DOMAIN-CONTAINING PROTEIN"/>
    <property type="match status" value="1"/>
</dbReference>
<evidence type="ECO:0000256" key="8">
    <source>
        <dbReference type="SAM" id="Phobius"/>
    </source>
</evidence>
<evidence type="ECO:0000256" key="5">
    <source>
        <dbReference type="ARBA" id="ARBA00023043"/>
    </source>
</evidence>
<keyword evidence="11" id="KW-1185">Reference proteome</keyword>
<sequence>MEIGSSSNSINYMDADLYNAAERGDIEVFNNYQGDELESLRTPDRNTVLHVYLAASNKFSFSDFTTQILNRCPSLLLQANNKGQTPLHIAARYGPSTAVKFLIQFQAQGDVEQQGIAEDAVRRMLRKTDLESNTPLHIAAWYGGRGVVQELLEFEHPDFPYSINRKQESPLYIAARRGDGPLLDILVKKLESVAHGGPHGRTALHAAVMSGDADATTILLEKRGKLTKERDEDGHTPLHYAAHLGHSSVVEVLLKWDVSAAYVTDEKWEMTPLLMAARQGHGHIVTTIFSSCPDCCEKVDKIGWNFLHFVAFRNSPSALCDKIFKCGDVSSLLGSVGNLIDAEDAHGITPLQVYDAYMAASGEKCKPNKKMVQIDKLLGDIVNEEVAGKAVHPIVKRLKPDVSKDRFEKTRDAHLVVGALVATVTFAAAITVPGGYKSEKGSDQGTPFLIHDAAFKAFVVTNALAFILSISAVTLHFASLSPNALHPFNSSDKRVHEAYGLLGCAMFAMMVAFSTGTYAVLKPSPGLAITSCCIGLGFIFCRFFILFCNGLETKLRVVLGYL</sequence>
<evidence type="ECO:0000313" key="11">
    <source>
        <dbReference type="Proteomes" id="UP001165190"/>
    </source>
</evidence>
<keyword evidence="6 8" id="KW-0472">Membrane</keyword>
<gene>
    <name evidence="10" type="ORF">HRI_004651300</name>
</gene>
<keyword evidence="2 8" id="KW-0812">Transmembrane</keyword>
<feature type="repeat" description="ANK" evidence="7">
    <location>
        <begin position="131"/>
        <end position="153"/>
    </location>
</feature>
<dbReference type="PROSITE" id="PS50297">
    <property type="entry name" value="ANK_REP_REGION"/>
    <property type="match status" value="4"/>
</dbReference>
<dbReference type="PROSITE" id="PS50088">
    <property type="entry name" value="ANK_REPEAT"/>
    <property type="match status" value="4"/>
</dbReference>
<dbReference type="Pfam" id="PF00023">
    <property type="entry name" value="Ank"/>
    <property type="match status" value="1"/>
</dbReference>
<dbReference type="PANTHER" id="PTHR24186">
    <property type="entry name" value="PROTEIN PHOSPHATASE 1 REGULATORY SUBUNIT"/>
    <property type="match status" value="1"/>
</dbReference>
<dbReference type="GO" id="GO:0005886">
    <property type="term" value="C:plasma membrane"/>
    <property type="evidence" value="ECO:0007669"/>
    <property type="project" value="TreeGrafter"/>
</dbReference>
<dbReference type="AlphaFoldDB" id="A0A9W7MUI9"/>
<feature type="repeat" description="ANK" evidence="7">
    <location>
        <begin position="82"/>
        <end position="114"/>
    </location>
</feature>
<dbReference type="SMART" id="SM00248">
    <property type="entry name" value="ANK"/>
    <property type="match status" value="7"/>
</dbReference>
<protein>
    <recommendedName>
        <fullName evidence="9">PGG domain-containing protein</fullName>
    </recommendedName>
</protein>
<dbReference type="SUPFAM" id="SSF48403">
    <property type="entry name" value="Ankyrin repeat"/>
    <property type="match status" value="1"/>
</dbReference>
<feature type="repeat" description="ANK" evidence="7">
    <location>
        <begin position="233"/>
        <end position="265"/>
    </location>
</feature>
<evidence type="ECO:0000256" key="2">
    <source>
        <dbReference type="ARBA" id="ARBA00022692"/>
    </source>
</evidence>
<evidence type="ECO:0000256" key="6">
    <source>
        <dbReference type="ARBA" id="ARBA00023136"/>
    </source>
</evidence>
<dbReference type="InterPro" id="IPR002110">
    <property type="entry name" value="Ankyrin_rpt"/>
</dbReference>
<evidence type="ECO:0000256" key="4">
    <source>
        <dbReference type="ARBA" id="ARBA00022989"/>
    </source>
</evidence>
<evidence type="ECO:0000259" key="9">
    <source>
        <dbReference type="Pfam" id="PF13962"/>
    </source>
</evidence>
<keyword evidence="3" id="KW-0677">Repeat</keyword>
<dbReference type="Gene3D" id="1.25.40.20">
    <property type="entry name" value="Ankyrin repeat-containing domain"/>
    <property type="match status" value="2"/>
</dbReference>
<feature type="transmembrane region" description="Helical" evidence="8">
    <location>
        <begin position="499"/>
        <end position="521"/>
    </location>
</feature>
<dbReference type="InterPro" id="IPR026961">
    <property type="entry name" value="PGG_dom"/>
</dbReference>
<comment type="subcellular location">
    <subcellularLocation>
        <location evidence="1">Membrane</location>
        <topology evidence="1">Multi-pass membrane protein</topology>
    </subcellularLocation>
</comment>
<feature type="transmembrane region" description="Helical" evidence="8">
    <location>
        <begin position="453"/>
        <end position="478"/>
    </location>
</feature>
<proteinExistence type="predicted"/>
<feature type="transmembrane region" description="Helical" evidence="8">
    <location>
        <begin position="413"/>
        <end position="433"/>
    </location>
</feature>
<dbReference type="Pfam" id="PF12796">
    <property type="entry name" value="Ank_2"/>
    <property type="match status" value="2"/>
</dbReference>
<dbReference type="EMBL" id="BSYR01000056">
    <property type="protein sequence ID" value="GMJ09821.1"/>
    <property type="molecule type" value="Genomic_DNA"/>
</dbReference>
<dbReference type="Proteomes" id="UP001165190">
    <property type="component" value="Unassembled WGS sequence"/>
</dbReference>
<dbReference type="OrthoDB" id="944730at2759"/>
<keyword evidence="5 7" id="KW-0040">ANK repeat</keyword>